<dbReference type="Proteomes" id="UP000002280">
    <property type="component" value="Chromosome 5"/>
</dbReference>
<dbReference type="InterPro" id="IPR052300">
    <property type="entry name" value="Adhesion_Centrosome_assoc"/>
</dbReference>
<dbReference type="GeneTree" id="ENSGT00390000007688"/>
<keyword evidence="8" id="KW-0206">Cytoskeleton</keyword>
<comment type="similarity">
    <text evidence="3">Belongs to the ADIP family.</text>
</comment>
<dbReference type="GO" id="GO:0036064">
    <property type="term" value="C:ciliary basal body"/>
    <property type="evidence" value="ECO:0000318"/>
    <property type="project" value="GO_Central"/>
</dbReference>
<dbReference type="GO" id="GO:0034451">
    <property type="term" value="C:centriolar satellite"/>
    <property type="evidence" value="ECO:0000318"/>
    <property type="project" value="GO_Central"/>
</dbReference>
<gene>
    <name evidence="11" type="primary">LOC103103531</name>
</gene>
<dbReference type="Ensembl" id="ENSMODT00000080540.1">
    <property type="protein sequence ID" value="ENSMODP00000042893.1"/>
    <property type="gene ID" value="ENSMODG00000037933.1"/>
</dbReference>
<dbReference type="AlphaFoldDB" id="A0A5F8G604"/>
<evidence type="ECO:0000256" key="5">
    <source>
        <dbReference type="ARBA" id="ARBA00022889"/>
    </source>
</evidence>
<evidence type="ECO:0000256" key="10">
    <source>
        <dbReference type="SAM" id="MobiDB-lite"/>
    </source>
</evidence>
<reference evidence="11" key="2">
    <citation type="submission" date="2025-08" db="UniProtKB">
        <authorList>
            <consortium name="Ensembl"/>
        </authorList>
    </citation>
    <scope>IDENTIFICATION</scope>
</reference>
<keyword evidence="4" id="KW-0963">Cytoplasm</keyword>
<evidence type="ECO:0000256" key="4">
    <source>
        <dbReference type="ARBA" id="ARBA00022490"/>
    </source>
</evidence>
<comment type="subcellular location">
    <subcellularLocation>
        <location evidence="1">Cell junction</location>
        <location evidence="1">Adherens junction</location>
    </subcellularLocation>
    <subcellularLocation>
        <location evidence="2">Cytoplasm</location>
        <location evidence="2">Cytoskeleton</location>
        <location evidence="2">Microtubule organizing center</location>
        <location evidence="2">Centrosome</location>
        <location evidence="2">Centriolar satellite</location>
    </subcellularLocation>
</comment>
<dbReference type="STRING" id="13616.ENSMODP00000042893"/>
<proteinExistence type="inferred from homology"/>
<dbReference type="GO" id="GO:0005912">
    <property type="term" value="C:adherens junction"/>
    <property type="evidence" value="ECO:0007669"/>
    <property type="project" value="UniProtKB-SubCell"/>
</dbReference>
<dbReference type="PANTHER" id="PTHR46507">
    <property type="entry name" value="AFADIN- AND ALPHA-ACTININ-BINDING PROTEIN"/>
    <property type="match status" value="1"/>
</dbReference>
<evidence type="ECO:0000256" key="3">
    <source>
        <dbReference type="ARBA" id="ARBA00009291"/>
    </source>
</evidence>
<reference evidence="11 12" key="1">
    <citation type="journal article" date="2007" name="Nature">
        <title>Genome of the marsupial Monodelphis domestica reveals innovation in non-coding sequences.</title>
        <authorList>
            <person name="Mikkelsen T.S."/>
            <person name="Wakefield M.J."/>
            <person name="Aken B."/>
            <person name="Amemiya C.T."/>
            <person name="Chang J.L."/>
            <person name="Duke S."/>
            <person name="Garber M."/>
            <person name="Gentles A.J."/>
            <person name="Goodstadt L."/>
            <person name="Heger A."/>
            <person name="Jurka J."/>
            <person name="Kamal M."/>
            <person name="Mauceli E."/>
            <person name="Searle S.M."/>
            <person name="Sharpe T."/>
            <person name="Baker M.L."/>
            <person name="Batzer M.A."/>
            <person name="Benos P.V."/>
            <person name="Belov K."/>
            <person name="Clamp M."/>
            <person name="Cook A."/>
            <person name="Cuff J."/>
            <person name="Das R."/>
            <person name="Davidow L."/>
            <person name="Deakin J.E."/>
            <person name="Fazzari M.J."/>
            <person name="Glass J.L."/>
            <person name="Grabherr M."/>
            <person name="Greally J.M."/>
            <person name="Gu W."/>
            <person name="Hore T.A."/>
            <person name="Huttley G.A."/>
            <person name="Kleber M."/>
            <person name="Jirtle R.L."/>
            <person name="Koina E."/>
            <person name="Lee J.T."/>
            <person name="Mahony S."/>
            <person name="Marra M.A."/>
            <person name="Miller R.D."/>
            <person name="Nicholls R.D."/>
            <person name="Oda M."/>
            <person name="Papenfuss A.T."/>
            <person name="Parra Z.E."/>
            <person name="Pollock D.D."/>
            <person name="Ray D.A."/>
            <person name="Schein J.E."/>
            <person name="Speed T.P."/>
            <person name="Thompson K."/>
            <person name="VandeBerg J.L."/>
            <person name="Wade C.M."/>
            <person name="Walker J.A."/>
            <person name="Waters P.D."/>
            <person name="Webber C."/>
            <person name="Weidman J.R."/>
            <person name="Xie X."/>
            <person name="Zody M.C."/>
            <person name="Baldwin J."/>
            <person name="Abdouelleil A."/>
            <person name="Abdulkadir J."/>
            <person name="Abebe A."/>
            <person name="Abera B."/>
            <person name="Abreu J."/>
            <person name="Acer S.C."/>
            <person name="Aftuck L."/>
            <person name="Alexander A."/>
            <person name="An P."/>
            <person name="Anderson E."/>
            <person name="Anderson S."/>
            <person name="Arachi H."/>
            <person name="Azer M."/>
            <person name="Bachantsang P."/>
            <person name="Barry A."/>
            <person name="Bayul T."/>
            <person name="Berlin A."/>
            <person name="Bessette D."/>
            <person name="Bloom T."/>
            <person name="Bloom T."/>
            <person name="Boguslavskiy L."/>
            <person name="Bonnet C."/>
            <person name="Boukhgalter B."/>
            <person name="Bourzgui I."/>
            <person name="Brown A."/>
            <person name="Cahill P."/>
            <person name="Channer S."/>
            <person name="Cheshatsang Y."/>
            <person name="Chuda L."/>
            <person name="Citroen M."/>
            <person name="Collymore A."/>
            <person name="Cooke P."/>
            <person name="Costello M."/>
            <person name="D'Aco K."/>
            <person name="Daza R."/>
            <person name="De Haan G."/>
            <person name="DeGray S."/>
            <person name="DeMaso C."/>
            <person name="Dhargay N."/>
            <person name="Dooley K."/>
            <person name="Dooley E."/>
            <person name="Doricent M."/>
            <person name="Dorje P."/>
            <person name="Dorjee K."/>
            <person name="Dupes A."/>
            <person name="Elong R."/>
            <person name="Falk J."/>
            <person name="Farina A."/>
            <person name="Faro S."/>
            <person name="Ferguson D."/>
            <person name="Fisher S."/>
            <person name="Foley C.D."/>
            <person name="Franke A."/>
            <person name="Friedrich D."/>
            <person name="Gadbois L."/>
            <person name="Gearin G."/>
            <person name="Gearin C.R."/>
            <person name="Giannoukos G."/>
            <person name="Goode T."/>
            <person name="Graham J."/>
            <person name="Grandbois E."/>
            <person name="Grewal S."/>
            <person name="Gyaltsen K."/>
            <person name="Hafez N."/>
            <person name="Hagos B."/>
            <person name="Hall J."/>
            <person name="Henson C."/>
            <person name="Hollinger A."/>
            <person name="Honan T."/>
            <person name="Huard M.D."/>
            <person name="Hughes L."/>
            <person name="Hurhula B."/>
            <person name="Husby M.E."/>
            <person name="Kamat A."/>
            <person name="Kanga B."/>
            <person name="Kashin S."/>
            <person name="Khazanovich D."/>
            <person name="Kisner P."/>
            <person name="Lance K."/>
            <person name="Lara M."/>
            <person name="Lee W."/>
            <person name="Lennon N."/>
            <person name="Letendre F."/>
            <person name="LeVine R."/>
            <person name="Lipovsky A."/>
            <person name="Liu X."/>
            <person name="Liu J."/>
            <person name="Liu S."/>
            <person name="Lokyitsang T."/>
            <person name="Lokyitsang Y."/>
            <person name="Lubonja R."/>
            <person name="Lui A."/>
            <person name="MacDonald P."/>
            <person name="Magnisalis V."/>
            <person name="Maru K."/>
            <person name="Matthews C."/>
            <person name="McCusker W."/>
            <person name="McDonough S."/>
            <person name="Mehta T."/>
            <person name="Meldrim J."/>
            <person name="Meneus L."/>
            <person name="Mihai O."/>
            <person name="Mihalev A."/>
            <person name="Mihova T."/>
            <person name="Mittelman R."/>
            <person name="Mlenga V."/>
            <person name="Montmayeur A."/>
            <person name="Mulrain L."/>
            <person name="Navidi A."/>
            <person name="Naylor J."/>
            <person name="Negash T."/>
            <person name="Nguyen T."/>
            <person name="Nguyen N."/>
            <person name="Nicol R."/>
            <person name="Norbu C."/>
            <person name="Norbu N."/>
            <person name="Novod N."/>
            <person name="O'Neill B."/>
            <person name="Osman S."/>
            <person name="Markiewicz E."/>
            <person name="Oyono O.L."/>
            <person name="Patti C."/>
            <person name="Phunkhang P."/>
            <person name="Pierre F."/>
            <person name="Priest M."/>
            <person name="Raghuraman S."/>
            <person name="Rege F."/>
            <person name="Reyes R."/>
            <person name="Rise C."/>
            <person name="Rogov P."/>
            <person name="Ross K."/>
            <person name="Ryan E."/>
            <person name="Settipalli S."/>
            <person name="Shea T."/>
            <person name="Sherpa N."/>
            <person name="Shi L."/>
            <person name="Shih D."/>
            <person name="Sparrow T."/>
            <person name="Spaulding J."/>
            <person name="Stalker J."/>
            <person name="Stange-Thomann N."/>
            <person name="Stavropoulos S."/>
            <person name="Stone C."/>
            <person name="Strader C."/>
            <person name="Tesfaye S."/>
            <person name="Thomson T."/>
            <person name="Thoulutsang Y."/>
            <person name="Thoulutsang D."/>
            <person name="Topham K."/>
            <person name="Topping I."/>
            <person name="Tsamla T."/>
            <person name="Vassiliev H."/>
            <person name="Vo A."/>
            <person name="Wangchuk T."/>
            <person name="Wangdi T."/>
            <person name="Weiand M."/>
            <person name="Wilkinson J."/>
            <person name="Wilson A."/>
            <person name="Yadav S."/>
            <person name="Young G."/>
            <person name="Yu Q."/>
            <person name="Zembek L."/>
            <person name="Zhong D."/>
            <person name="Zimmer A."/>
            <person name="Zwirko Z."/>
            <person name="Jaffe D.B."/>
            <person name="Alvarez P."/>
            <person name="Brockman W."/>
            <person name="Butler J."/>
            <person name="Chin C."/>
            <person name="Gnerre S."/>
            <person name="MacCallum I."/>
            <person name="Graves J.A."/>
            <person name="Ponting C.P."/>
            <person name="Breen M."/>
            <person name="Samollow P.B."/>
            <person name="Lander E.S."/>
            <person name="Lindblad-Toh K."/>
        </authorList>
    </citation>
    <scope>NUCLEOTIDE SEQUENCE [LARGE SCALE GENOMIC DNA]</scope>
</reference>
<feature type="coiled-coil region" evidence="9">
    <location>
        <begin position="175"/>
        <end position="269"/>
    </location>
</feature>
<keyword evidence="5" id="KW-0130">Cell adhesion</keyword>
<accession>A0A5F8G604</accession>
<keyword evidence="7 9" id="KW-0175">Coiled coil</keyword>
<dbReference type="GO" id="GO:0007155">
    <property type="term" value="P:cell adhesion"/>
    <property type="evidence" value="ECO:0007669"/>
    <property type="project" value="UniProtKB-KW"/>
</dbReference>
<evidence type="ECO:0000313" key="12">
    <source>
        <dbReference type="Proteomes" id="UP000002280"/>
    </source>
</evidence>
<evidence type="ECO:0000256" key="9">
    <source>
        <dbReference type="SAM" id="Coils"/>
    </source>
</evidence>
<dbReference type="GO" id="GO:0035735">
    <property type="term" value="P:intraciliary transport involved in cilium assembly"/>
    <property type="evidence" value="ECO:0000318"/>
    <property type="project" value="GO_Central"/>
</dbReference>
<organism evidence="11 12">
    <name type="scientific">Monodelphis domestica</name>
    <name type="common">Gray short-tailed opossum</name>
    <dbReference type="NCBI Taxonomy" id="13616"/>
    <lineage>
        <taxon>Eukaryota</taxon>
        <taxon>Metazoa</taxon>
        <taxon>Chordata</taxon>
        <taxon>Craniata</taxon>
        <taxon>Vertebrata</taxon>
        <taxon>Euteleostomi</taxon>
        <taxon>Mammalia</taxon>
        <taxon>Metatheria</taxon>
        <taxon>Didelphimorphia</taxon>
        <taxon>Didelphidae</taxon>
        <taxon>Monodelphis</taxon>
    </lineage>
</organism>
<sequence>MEELSSLNELGLGKNAFSCWLNFGERVKVLLLGQTTFEGVEVREKSEDGSRRRPEYIEGEGMGYNLSGDNNSLAVSSFCDLWLTYRDLTHTLVFLPSPFLSTCTNIMDPQKDTWASFTDCARGSVAPNAYLWNALSWKPELEWYDLSFYETISKLHKDQLNLYMEKEKLKRAGELDSLRGRQNQLQAQVEMCKEKITAVEAREQELLEQNQRLQNDLGMEQEEVKRLQLLLTSQGTQYGHDLKKKEQELGKLKEKVHQLLAERREKRASIDILNTLNRMDGKRATWTRAGKPDNKKEGELFRTMVANLEHQVADITQENKELKRFLGQLDKDMVKLLSLPQNNPSDDDGEEVVSVDNGDIILEHWNSLKKEVERLKEHAPEECLCRDRMSIITDQDKELAQLREEIQQSRDLIVWQQQCFQEQLNQAEELPQDIQGSYLLEEQFQLQEAKTLFTQQQANFELERHRFTEAAIRLGHERRCFEQERAMFLKERLLQQESSLSLGSPQFCPDLSLPQTPEQELCPKSPGITPLSMSSKKLDRNPPGKEGFQDPPAYRLLKKHPVGRLHWDLLQE</sequence>
<dbReference type="InParanoid" id="A0A5F8G604"/>
<reference evidence="11" key="3">
    <citation type="submission" date="2025-09" db="UniProtKB">
        <authorList>
            <consortium name="Ensembl"/>
        </authorList>
    </citation>
    <scope>IDENTIFICATION</scope>
</reference>
<evidence type="ECO:0000256" key="6">
    <source>
        <dbReference type="ARBA" id="ARBA00022949"/>
    </source>
</evidence>
<evidence type="ECO:0000256" key="2">
    <source>
        <dbReference type="ARBA" id="ARBA00004607"/>
    </source>
</evidence>
<evidence type="ECO:0000256" key="7">
    <source>
        <dbReference type="ARBA" id="ARBA00023054"/>
    </source>
</evidence>
<dbReference type="Pfam" id="PF11559">
    <property type="entry name" value="ADIP"/>
    <property type="match status" value="1"/>
</dbReference>
<dbReference type="PANTHER" id="PTHR46507:SF5">
    <property type="entry name" value="AFADIN- AND ALPHA-ACTININ-BINDING PROTEIN-LIKE"/>
    <property type="match status" value="1"/>
</dbReference>
<dbReference type="InterPro" id="IPR021622">
    <property type="entry name" value="Afadin/alpha-actinin-bd"/>
</dbReference>
<evidence type="ECO:0000256" key="8">
    <source>
        <dbReference type="ARBA" id="ARBA00023212"/>
    </source>
</evidence>
<name>A0A5F8G604_MONDO</name>
<dbReference type="Bgee" id="ENSMODG00000037933">
    <property type="expression patterns" value="Expressed in testis and 9 other cell types or tissues"/>
</dbReference>
<keyword evidence="6" id="KW-0965">Cell junction</keyword>
<evidence type="ECO:0000256" key="1">
    <source>
        <dbReference type="ARBA" id="ARBA00004536"/>
    </source>
</evidence>
<feature type="region of interest" description="Disordered" evidence="10">
    <location>
        <begin position="518"/>
        <end position="555"/>
    </location>
</feature>
<protein>
    <submittedName>
        <fullName evidence="11">Uncharacterized protein</fullName>
    </submittedName>
</protein>
<keyword evidence="12" id="KW-1185">Reference proteome</keyword>
<evidence type="ECO:0000313" key="11">
    <source>
        <dbReference type="Ensembl" id="ENSMODP00000042893.1"/>
    </source>
</evidence>